<dbReference type="EMBL" id="JADFTS010000001">
    <property type="protein sequence ID" value="KAF9625396.1"/>
    <property type="molecule type" value="Genomic_DNA"/>
</dbReference>
<dbReference type="FunFam" id="1.25.40.10:FF:000351">
    <property type="entry name" value="Pentatricopeptide repeat-containing protein"/>
    <property type="match status" value="1"/>
</dbReference>
<evidence type="ECO:0008006" key="5">
    <source>
        <dbReference type="Google" id="ProtNLM"/>
    </source>
</evidence>
<dbReference type="Gene3D" id="1.25.40.10">
    <property type="entry name" value="Tetratricopeptide repeat domain"/>
    <property type="match status" value="3"/>
</dbReference>
<dbReference type="InterPro" id="IPR046960">
    <property type="entry name" value="PPR_At4g14850-like_plant"/>
</dbReference>
<evidence type="ECO:0000313" key="4">
    <source>
        <dbReference type="Proteomes" id="UP000631114"/>
    </source>
</evidence>
<dbReference type="GO" id="GO:0009451">
    <property type="term" value="P:RNA modification"/>
    <property type="evidence" value="ECO:0007669"/>
    <property type="project" value="InterPro"/>
</dbReference>
<feature type="repeat" description="PPR" evidence="2">
    <location>
        <begin position="141"/>
        <end position="175"/>
    </location>
</feature>
<proteinExistence type="predicted"/>
<organism evidence="3 4">
    <name type="scientific">Coptis chinensis</name>
    <dbReference type="NCBI Taxonomy" id="261450"/>
    <lineage>
        <taxon>Eukaryota</taxon>
        <taxon>Viridiplantae</taxon>
        <taxon>Streptophyta</taxon>
        <taxon>Embryophyta</taxon>
        <taxon>Tracheophyta</taxon>
        <taxon>Spermatophyta</taxon>
        <taxon>Magnoliopsida</taxon>
        <taxon>Ranunculales</taxon>
        <taxon>Ranunculaceae</taxon>
        <taxon>Coptidoideae</taxon>
        <taxon>Coptis</taxon>
    </lineage>
</organism>
<evidence type="ECO:0000256" key="1">
    <source>
        <dbReference type="ARBA" id="ARBA00022737"/>
    </source>
</evidence>
<dbReference type="GO" id="GO:0003729">
    <property type="term" value="F:mRNA binding"/>
    <property type="evidence" value="ECO:0007669"/>
    <property type="project" value="UniProtKB-ARBA"/>
</dbReference>
<dbReference type="Pfam" id="PF13041">
    <property type="entry name" value="PPR_2"/>
    <property type="match status" value="2"/>
</dbReference>
<feature type="repeat" description="PPR" evidence="2">
    <location>
        <begin position="211"/>
        <end position="245"/>
    </location>
</feature>
<dbReference type="AlphaFoldDB" id="A0A835IWJ0"/>
<dbReference type="Proteomes" id="UP000631114">
    <property type="component" value="Unassembled WGS sequence"/>
</dbReference>
<dbReference type="PROSITE" id="PS51375">
    <property type="entry name" value="PPR"/>
    <property type="match status" value="3"/>
</dbReference>
<comment type="caution">
    <text evidence="3">The sequence shown here is derived from an EMBL/GenBank/DDBJ whole genome shotgun (WGS) entry which is preliminary data.</text>
</comment>
<name>A0A835IWJ0_9MAGN</name>
<protein>
    <recommendedName>
        <fullName evidence="5">Pentatricopeptide repeat-containing protein</fullName>
    </recommendedName>
</protein>
<accession>A0A835IWJ0</accession>
<keyword evidence="1" id="KW-0677">Repeat</keyword>
<dbReference type="PANTHER" id="PTHR47926">
    <property type="entry name" value="PENTATRICOPEPTIDE REPEAT-CONTAINING PROTEIN"/>
    <property type="match status" value="1"/>
</dbReference>
<gene>
    <name evidence="3" type="ORF">IFM89_022381</name>
</gene>
<evidence type="ECO:0000256" key="2">
    <source>
        <dbReference type="PROSITE-ProRule" id="PRU00708"/>
    </source>
</evidence>
<feature type="repeat" description="PPR" evidence="2">
    <location>
        <begin position="313"/>
        <end position="347"/>
    </location>
</feature>
<dbReference type="FunFam" id="1.25.40.10:FF:000073">
    <property type="entry name" value="Pentatricopeptide repeat-containing protein chloroplastic"/>
    <property type="match status" value="1"/>
</dbReference>
<dbReference type="Pfam" id="PF12854">
    <property type="entry name" value="PPR_1"/>
    <property type="match status" value="1"/>
</dbReference>
<keyword evidence="4" id="KW-1185">Reference proteome</keyword>
<dbReference type="NCBIfam" id="TIGR00756">
    <property type="entry name" value="PPR"/>
    <property type="match status" value="4"/>
</dbReference>
<dbReference type="PANTHER" id="PTHR47926:SF412">
    <property type="entry name" value="PENTATRICOPEPTIDE REPEAT-CONTAINING PROTEIN"/>
    <property type="match status" value="1"/>
</dbReference>
<dbReference type="OrthoDB" id="185373at2759"/>
<dbReference type="InterPro" id="IPR011990">
    <property type="entry name" value="TPR-like_helical_dom_sf"/>
</dbReference>
<evidence type="ECO:0000313" key="3">
    <source>
        <dbReference type="EMBL" id="KAF9625396.1"/>
    </source>
</evidence>
<dbReference type="FunFam" id="1.25.40.10:FF:000090">
    <property type="entry name" value="Pentatricopeptide repeat-containing protein, chloroplastic"/>
    <property type="match status" value="1"/>
</dbReference>
<dbReference type="InterPro" id="IPR002885">
    <property type="entry name" value="PPR_rpt"/>
</dbReference>
<reference evidence="3 4" key="1">
    <citation type="submission" date="2020-10" db="EMBL/GenBank/DDBJ databases">
        <title>The Coptis chinensis genome and diversification of protoberbering-type alkaloids.</title>
        <authorList>
            <person name="Wang B."/>
            <person name="Shu S."/>
            <person name="Song C."/>
            <person name="Liu Y."/>
        </authorList>
    </citation>
    <scope>NUCLEOTIDE SEQUENCE [LARGE SCALE GENOMIC DNA]</scope>
    <source>
        <strain evidence="3">HL-2020</strain>
        <tissue evidence="3">Leaf</tissue>
    </source>
</reference>
<dbReference type="Pfam" id="PF01535">
    <property type="entry name" value="PPR"/>
    <property type="match status" value="3"/>
</dbReference>
<dbReference type="Pfam" id="PF20431">
    <property type="entry name" value="E_motif"/>
    <property type="match status" value="1"/>
</dbReference>
<sequence>MISTGLIHNPPASSKLIASFATSKTTCVARLIAERINGLDTYTWNTIIKGYLEEKNPVETILVYAHVRKMEWSVDSYTLLYAIKACGLMSWSFGGGQIHGQIMKMGFDIEMIIVTSLVNMYGLFDDMDSAQRVFDETTERDVVLWNALVTMYAQRSYAEKALLVLRYMVKENVRMNVVTAVSVLSACSCLRALREGKQIHSYVLKNIFNIDVFVYNALLHLYSKCGSLDSAHKLFRRMPVRNVVSWTTMMNGCSDNNRPGKALGLLKEMDSVNVQPDEVTILGVISMCAKLGTFELGEWIDNYVKKNGFEGNDICMSNALINMHAKCGNIKKACQVFDQMEEKTLLSWSTMIQGLAMHGHGVAALIRFCQMQREGFRPDEIFFISLLAACSHSGLIDEGRKCFRSMIEDYDMTPGLMHYGCMVDLLCRAGLVGEAFHFVEDMPITPDVIMWRMLLGACKDQGNTSLTSKIVNRLLELDPYDSGNCVLQSNVYANAGDWDNVKDVRTEMRIKGVSKQDPGCSLIQMN</sequence>
<dbReference type="InterPro" id="IPR046848">
    <property type="entry name" value="E_motif"/>
</dbReference>